<feature type="non-terminal residue" evidence="2">
    <location>
        <position position="294"/>
    </location>
</feature>
<feature type="compositionally biased region" description="Low complexity" evidence="1">
    <location>
        <begin position="152"/>
        <end position="181"/>
    </location>
</feature>
<dbReference type="GO" id="GO:0003910">
    <property type="term" value="F:DNA ligase (ATP) activity"/>
    <property type="evidence" value="ECO:0007669"/>
    <property type="project" value="UniProtKB-EC"/>
</dbReference>
<feature type="compositionally biased region" description="Basic and acidic residues" evidence="1">
    <location>
        <begin position="224"/>
        <end position="238"/>
    </location>
</feature>
<reference evidence="2" key="1">
    <citation type="submission" date="2020-02" db="EMBL/GenBank/DDBJ databases">
        <authorList>
            <person name="Meier V. D."/>
        </authorList>
    </citation>
    <scope>NUCLEOTIDE SEQUENCE</scope>
    <source>
        <strain evidence="2">AVDCRST_MAG07</strain>
    </source>
</reference>
<dbReference type="AlphaFoldDB" id="A0A6J4LTX0"/>
<feature type="compositionally biased region" description="Basic residues" evidence="1">
    <location>
        <begin position="257"/>
        <end position="288"/>
    </location>
</feature>
<name>A0A6J4LTX0_9ACTN</name>
<dbReference type="EC" id="6.5.1.1" evidence="2"/>
<evidence type="ECO:0000256" key="1">
    <source>
        <dbReference type="SAM" id="MobiDB-lite"/>
    </source>
</evidence>
<evidence type="ECO:0000313" key="2">
    <source>
        <dbReference type="EMBL" id="CAA9340747.1"/>
    </source>
</evidence>
<organism evidence="2">
    <name type="scientific">uncultured Frankineae bacterium</name>
    <dbReference type="NCBI Taxonomy" id="437475"/>
    <lineage>
        <taxon>Bacteria</taxon>
        <taxon>Bacillati</taxon>
        <taxon>Actinomycetota</taxon>
        <taxon>Actinomycetes</taxon>
        <taxon>Frankiales</taxon>
        <taxon>environmental samples</taxon>
    </lineage>
</organism>
<feature type="compositionally biased region" description="Basic residues" evidence="1">
    <location>
        <begin position="130"/>
        <end position="139"/>
    </location>
</feature>
<sequence>ERHADRRGRRRPPGRPVQPRQGALPRRRLHQGAGPGLLHAHRPGPAAAPRRAGADPQALPRRRAGAGLLREERTARHARVGAHRAPALAGVEQAAGDDRLRRRGRPRHARVDREPGQPRAAHPHVAGRPGRSRPRRLRPRPGSAGDDRRVLPGRLPAPAAAGGRRARAAGQDVGQQGPAAVRPRRRPRLQRADVGVRQGPRPAAGEGGARPRRAPDDQGAAGREGARRLVAEQRRQDHGVGLQPARARPPDGVGPRHVGRGRGLRLAGRPRLRQRRRARARRPLRRPVRAAARL</sequence>
<keyword evidence="2" id="KW-0436">Ligase</keyword>
<accession>A0A6J4LTX0</accession>
<protein>
    <submittedName>
        <fullName evidence="2">ATP-dependent DNA ligase clustered with Ku protein, LigD</fullName>
        <ecNumber evidence="2">6.5.1.1</ecNumber>
    </submittedName>
</protein>
<proteinExistence type="predicted"/>
<feature type="compositionally biased region" description="Basic residues" evidence="1">
    <location>
        <begin position="1"/>
        <end position="13"/>
    </location>
</feature>
<feature type="region of interest" description="Disordered" evidence="1">
    <location>
        <begin position="1"/>
        <end position="294"/>
    </location>
</feature>
<dbReference type="EMBL" id="CADCUB010000115">
    <property type="protein sequence ID" value="CAA9340747.1"/>
    <property type="molecule type" value="Genomic_DNA"/>
</dbReference>
<feature type="non-terminal residue" evidence="2">
    <location>
        <position position="1"/>
    </location>
</feature>
<gene>
    <name evidence="2" type="ORF">AVDCRST_MAG07-2351</name>
</gene>